<dbReference type="EMBL" id="QGNW01002337">
    <property type="protein sequence ID" value="RVW20804.1"/>
    <property type="molecule type" value="Genomic_DNA"/>
</dbReference>
<reference evidence="1 2" key="1">
    <citation type="journal article" date="2018" name="PLoS Genet.">
        <title>Population sequencing reveals clonal diversity and ancestral inbreeding in the grapevine cultivar Chardonnay.</title>
        <authorList>
            <person name="Roach M.J."/>
            <person name="Johnson D.L."/>
            <person name="Bohlmann J."/>
            <person name="van Vuuren H.J."/>
            <person name="Jones S.J."/>
            <person name="Pretorius I.S."/>
            <person name="Schmidt S.A."/>
            <person name="Borneman A.R."/>
        </authorList>
    </citation>
    <scope>NUCLEOTIDE SEQUENCE [LARGE SCALE GENOMIC DNA]</scope>
    <source>
        <strain evidence="2">cv. Chardonnay</strain>
        <tissue evidence="1">Leaf</tissue>
    </source>
</reference>
<protein>
    <submittedName>
        <fullName evidence="1">Retrovirus-related Pol polyprotein from transposon RE1</fullName>
    </submittedName>
</protein>
<dbReference type="PANTHER" id="PTHR11439:SF450">
    <property type="entry name" value="REVERSE TRANSCRIPTASE TY1_COPIA-TYPE DOMAIN-CONTAINING PROTEIN"/>
    <property type="match status" value="1"/>
</dbReference>
<evidence type="ECO:0000313" key="2">
    <source>
        <dbReference type="Proteomes" id="UP000288805"/>
    </source>
</evidence>
<proteinExistence type="predicted"/>
<evidence type="ECO:0000313" key="1">
    <source>
        <dbReference type="EMBL" id="RVW20804.1"/>
    </source>
</evidence>
<accession>A0A438CC27</accession>
<dbReference type="PANTHER" id="PTHR11439">
    <property type="entry name" value="GAG-POL-RELATED RETROTRANSPOSON"/>
    <property type="match status" value="1"/>
</dbReference>
<sequence length="136" mass="15151">MGFSIIPTLGSYNKIEYNPNFKTSYGVTQLVQLICIGKLKVVARSSTESEYIALAHTVAEVTWLQGLLKELQVPNFSCPVICCDNIGATCIVANPVAHALTKHIEVDVHFVRDKVLQKELDIWYVPTEDQIAEEKS</sequence>
<comment type="caution">
    <text evidence="1">The sequence shown here is derived from an EMBL/GenBank/DDBJ whole genome shotgun (WGS) entry which is preliminary data.</text>
</comment>
<dbReference type="AlphaFoldDB" id="A0A438CC27"/>
<name>A0A438CC27_VITVI</name>
<dbReference type="CDD" id="cd09272">
    <property type="entry name" value="RNase_HI_RT_Ty1"/>
    <property type="match status" value="1"/>
</dbReference>
<organism evidence="1 2">
    <name type="scientific">Vitis vinifera</name>
    <name type="common">Grape</name>
    <dbReference type="NCBI Taxonomy" id="29760"/>
    <lineage>
        <taxon>Eukaryota</taxon>
        <taxon>Viridiplantae</taxon>
        <taxon>Streptophyta</taxon>
        <taxon>Embryophyta</taxon>
        <taxon>Tracheophyta</taxon>
        <taxon>Spermatophyta</taxon>
        <taxon>Magnoliopsida</taxon>
        <taxon>eudicotyledons</taxon>
        <taxon>Gunneridae</taxon>
        <taxon>Pentapetalae</taxon>
        <taxon>rosids</taxon>
        <taxon>Vitales</taxon>
        <taxon>Vitaceae</taxon>
        <taxon>Viteae</taxon>
        <taxon>Vitis</taxon>
    </lineage>
</organism>
<gene>
    <name evidence="1" type="primary">RE1_1687</name>
    <name evidence="1" type="ORF">CK203_110285</name>
</gene>
<dbReference type="Proteomes" id="UP000288805">
    <property type="component" value="Unassembled WGS sequence"/>
</dbReference>